<dbReference type="AlphaFoldDB" id="A0A0G2F5L6"/>
<comment type="caution">
    <text evidence="3">The sequence shown here is derived from an EMBL/GenBank/DDBJ whole genome shotgun (WGS) entry which is preliminary data.</text>
</comment>
<gene>
    <name evidence="3" type="ORF">UCDDA912_g10553</name>
</gene>
<accession>A0A0G2F5L6</accession>
<dbReference type="EMBL" id="LCUC01000702">
    <property type="protein sequence ID" value="KKY29524.1"/>
    <property type="molecule type" value="Genomic_DNA"/>
</dbReference>
<feature type="transmembrane region" description="Helical" evidence="2">
    <location>
        <begin position="194"/>
        <end position="216"/>
    </location>
</feature>
<organism evidence="3 4">
    <name type="scientific">Diaporthe ampelina</name>
    <dbReference type="NCBI Taxonomy" id="1214573"/>
    <lineage>
        <taxon>Eukaryota</taxon>
        <taxon>Fungi</taxon>
        <taxon>Dikarya</taxon>
        <taxon>Ascomycota</taxon>
        <taxon>Pezizomycotina</taxon>
        <taxon>Sordariomycetes</taxon>
        <taxon>Sordariomycetidae</taxon>
        <taxon>Diaporthales</taxon>
        <taxon>Diaporthaceae</taxon>
        <taxon>Diaporthe</taxon>
    </lineage>
</organism>
<proteinExistence type="predicted"/>
<keyword evidence="4" id="KW-1185">Reference proteome</keyword>
<keyword evidence="2" id="KW-1133">Transmembrane helix</keyword>
<dbReference type="Proteomes" id="UP000034680">
    <property type="component" value="Unassembled WGS sequence"/>
</dbReference>
<protein>
    <submittedName>
        <fullName evidence="3">Uncharacterized protein</fullName>
    </submittedName>
</protein>
<evidence type="ECO:0000256" key="2">
    <source>
        <dbReference type="SAM" id="Phobius"/>
    </source>
</evidence>
<evidence type="ECO:0000256" key="1">
    <source>
        <dbReference type="SAM" id="MobiDB-lite"/>
    </source>
</evidence>
<sequence length="348" mass="37673">MMSFYEIGSDRTKGVPTRLLDEMPPGFEMRRNSLFGRADGSSDDGPAEHYLGPLKTATMAMFGNDSWLDTLNVVMTDSQAANETIAAALTMLCQTCPLGNIATFSGSRLCGYADSMFRYGHTPARIYTAFVWDVFQAFRTKRLARATLNTATFSANNALLSQMLQGSSYATRDCTYTSKASDERMTVPVLSVPAIVAASVFSLQVVCILALLAYVYSSRAWTKTLDALAMARVGAQLSAPDVFLVPRETGTLGPARLSRRAAKQLDQIDGLVGSAALTGQQHDIEMATMPPPYAPRGEEPAARDERRAPQQPGAAARGHGLVGPPCAVILATCWRAHDADERWGSWTR</sequence>
<evidence type="ECO:0000313" key="4">
    <source>
        <dbReference type="Proteomes" id="UP000034680"/>
    </source>
</evidence>
<reference evidence="3 4" key="1">
    <citation type="submission" date="2015-05" db="EMBL/GenBank/DDBJ databases">
        <title>Distinctive expansion of gene families associated with plant cell wall degradation and secondary metabolism in the genomes of grapevine trunk pathogens.</title>
        <authorList>
            <person name="Lawrence D.P."/>
            <person name="Travadon R."/>
            <person name="Rolshausen P.E."/>
            <person name="Baumgartner K."/>
        </authorList>
    </citation>
    <scope>NUCLEOTIDE SEQUENCE [LARGE SCALE GENOMIC DNA]</scope>
    <source>
        <strain evidence="3">DA912</strain>
    </source>
</reference>
<keyword evidence="2" id="KW-0812">Transmembrane</keyword>
<feature type="compositionally biased region" description="Low complexity" evidence="1">
    <location>
        <begin position="309"/>
        <end position="318"/>
    </location>
</feature>
<name>A0A0G2F5L6_9PEZI</name>
<feature type="region of interest" description="Disordered" evidence="1">
    <location>
        <begin position="290"/>
        <end position="319"/>
    </location>
</feature>
<dbReference type="OrthoDB" id="5381672at2759"/>
<evidence type="ECO:0000313" key="3">
    <source>
        <dbReference type="EMBL" id="KKY29524.1"/>
    </source>
</evidence>
<keyword evidence="2" id="KW-0472">Membrane</keyword>
<reference evidence="3 4" key="2">
    <citation type="submission" date="2015-05" db="EMBL/GenBank/DDBJ databases">
        <authorList>
            <person name="Morales-Cruz A."/>
            <person name="Amrine K.C."/>
            <person name="Cantu D."/>
        </authorList>
    </citation>
    <scope>NUCLEOTIDE SEQUENCE [LARGE SCALE GENOMIC DNA]</scope>
    <source>
        <strain evidence="3">DA912</strain>
    </source>
</reference>
<feature type="compositionally biased region" description="Basic and acidic residues" evidence="1">
    <location>
        <begin position="296"/>
        <end position="308"/>
    </location>
</feature>